<dbReference type="AlphaFoldDB" id="A0A5A7QAT3"/>
<feature type="compositionally biased region" description="Polar residues" evidence="1">
    <location>
        <begin position="79"/>
        <end position="94"/>
    </location>
</feature>
<evidence type="ECO:0000313" key="3">
    <source>
        <dbReference type="Proteomes" id="UP000325081"/>
    </source>
</evidence>
<feature type="region of interest" description="Disordered" evidence="1">
    <location>
        <begin position="79"/>
        <end position="100"/>
    </location>
</feature>
<protein>
    <submittedName>
        <fullName evidence="2">Uncharacterized protein</fullName>
    </submittedName>
</protein>
<organism evidence="2 3">
    <name type="scientific">Striga asiatica</name>
    <name type="common">Asiatic witchweed</name>
    <name type="synonym">Buchnera asiatica</name>
    <dbReference type="NCBI Taxonomy" id="4170"/>
    <lineage>
        <taxon>Eukaryota</taxon>
        <taxon>Viridiplantae</taxon>
        <taxon>Streptophyta</taxon>
        <taxon>Embryophyta</taxon>
        <taxon>Tracheophyta</taxon>
        <taxon>Spermatophyta</taxon>
        <taxon>Magnoliopsida</taxon>
        <taxon>eudicotyledons</taxon>
        <taxon>Gunneridae</taxon>
        <taxon>Pentapetalae</taxon>
        <taxon>asterids</taxon>
        <taxon>lamiids</taxon>
        <taxon>Lamiales</taxon>
        <taxon>Orobanchaceae</taxon>
        <taxon>Buchnereae</taxon>
        <taxon>Striga</taxon>
    </lineage>
</organism>
<evidence type="ECO:0000313" key="2">
    <source>
        <dbReference type="EMBL" id="GER42082.1"/>
    </source>
</evidence>
<sequence length="117" mass="12660">MPQPWFFSAVAAPHPPAISEDGRLLLKSNTEINHLSHSSFTADPTLLAHQRHSPIAAASQRSPPLAVAGIYHCMNRTNMDSQDPSISAGSSAPSTRAAHDRHLIRRLMPLAAARICH</sequence>
<reference evidence="3" key="1">
    <citation type="journal article" date="2019" name="Curr. Biol.">
        <title>Genome Sequence of Striga asiatica Provides Insight into the Evolution of Plant Parasitism.</title>
        <authorList>
            <person name="Yoshida S."/>
            <person name="Kim S."/>
            <person name="Wafula E.K."/>
            <person name="Tanskanen J."/>
            <person name="Kim Y.M."/>
            <person name="Honaas L."/>
            <person name="Yang Z."/>
            <person name="Spallek T."/>
            <person name="Conn C.E."/>
            <person name="Ichihashi Y."/>
            <person name="Cheong K."/>
            <person name="Cui S."/>
            <person name="Der J.P."/>
            <person name="Gundlach H."/>
            <person name="Jiao Y."/>
            <person name="Hori C."/>
            <person name="Ishida J.K."/>
            <person name="Kasahara H."/>
            <person name="Kiba T."/>
            <person name="Kim M.S."/>
            <person name="Koo N."/>
            <person name="Laohavisit A."/>
            <person name="Lee Y.H."/>
            <person name="Lumba S."/>
            <person name="McCourt P."/>
            <person name="Mortimer J.C."/>
            <person name="Mutuku J.M."/>
            <person name="Nomura T."/>
            <person name="Sasaki-Sekimoto Y."/>
            <person name="Seto Y."/>
            <person name="Wang Y."/>
            <person name="Wakatake T."/>
            <person name="Sakakibara H."/>
            <person name="Demura T."/>
            <person name="Yamaguchi S."/>
            <person name="Yoneyama K."/>
            <person name="Manabe R.I."/>
            <person name="Nelson D.C."/>
            <person name="Schulman A.H."/>
            <person name="Timko M.P."/>
            <person name="dePamphilis C.W."/>
            <person name="Choi D."/>
            <person name="Shirasu K."/>
        </authorList>
    </citation>
    <scope>NUCLEOTIDE SEQUENCE [LARGE SCALE GENOMIC DNA]</scope>
    <source>
        <strain evidence="3">cv. UVA1</strain>
    </source>
</reference>
<dbReference type="EMBL" id="BKCP01006283">
    <property type="protein sequence ID" value="GER42082.1"/>
    <property type="molecule type" value="Genomic_DNA"/>
</dbReference>
<proteinExistence type="predicted"/>
<keyword evidence="3" id="KW-1185">Reference proteome</keyword>
<gene>
    <name evidence="2" type="ORF">STAS_18835</name>
</gene>
<comment type="caution">
    <text evidence="2">The sequence shown here is derived from an EMBL/GenBank/DDBJ whole genome shotgun (WGS) entry which is preliminary data.</text>
</comment>
<dbReference type="Proteomes" id="UP000325081">
    <property type="component" value="Unassembled WGS sequence"/>
</dbReference>
<evidence type="ECO:0000256" key="1">
    <source>
        <dbReference type="SAM" id="MobiDB-lite"/>
    </source>
</evidence>
<accession>A0A5A7QAT3</accession>
<name>A0A5A7QAT3_STRAF</name>